<organism evidence="1 2">
    <name type="scientific">Artemisia annua</name>
    <name type="common">Sweet wormwood</name>
    <dbReference type="NCBI Taxonomy" id="35608"/>
    <lineage>
        <taxon>Eukaryota</taxon>
        <taxon>Viridiplantae</taxon>
        <taxon>Streptophyta</taxon>
        <taxon>Embryophyta</taxon>
        <taxon>Tracheophyta</taxon>
        <taxon>Spermatophyta</taxon>
        <taxon>Magnoliopsida</taxon>
        <taxon>eudicotyledons</taxon>
        <taxon>Gunneridae</taxon>
        <taxon>Pentapetalae</taxon>
        <taxon>asterids</taxon>
        <taxon>campanulids</taxon>
        <taxon>Asterales</taxon>
        <taxon>Asteraceae</taxon>
        <taxon>Asteroideae</taxon>
        <taxon>Anthemideae</taxon>
        <taxon>Artemisiinae</taxon>
        <taxon>Artemisia</taxon>
    </lineage>
</organism>
<evidence type="ECO:0000313" key="1">
    <source>
        <dbReference type="EMBL" id="PWA97425.1"/>
    </source>
</evidence>
<sequence>MESKIKNVFDGFKFDKKICLLLFWKNTTPGNSWYLKLTGQPSLANREHERLQNYKKYCLRYGEVRPETWEKHDCFAGQVAKEMRAQLSTNPDQFLAQFGVPIFDDRELLGVIEIVTLTPKEDYNPDLRQLGRLLKAENKKWHT</sequence>
<comment type="caution">
    <text evidence="1">The sequence shown here is derived from an EMBL/GenBank/DDBJ whole genome shotgun (WGS) entry which is preliminary data.</text>
</comment>
<proteinExistence type="predicted"/>
<keyword evidence="2" id="KW-1185">Reference proteome</keyword>
<dbReference type="AlphaFoldDB" id="A0A2U1QHH2"/>
<accession>A0A2U1QHH2</accession>
<gene>
    <name evidence="1" type="ORF">CTI12_AA029150</name>
</gene>
<dbReference type="EMBL" id="PKPP01000122">
    <property type="protein sequence ID" value="PWA97425.1"/>
    <property type="molecule type" value="Genomic_DNA"/>
</dbReference>
<reference evidence="1 2" key="1">
    <citation type="journal article" date="2018" name="Mol. Plant">
        <title>The genome of Artemisia annua provides insight into the evolution of Asteraceae family and artemisinin biosynthesis.</title>
        <authorList>
            <person name="Shen Q."/>
            <person name="Zhang L."/>
            <person name="Liao Z."/>
            <person name="Wang S."/>
            <person name="Yan T."/>
            <person name="Shi P."/>
            <person name="Liu M."/>
            <person name="Fu X."/>
            <person name="Pan Q."/>
            <person name="Wang Y."/>
            <person name="Lv Z."/>
            <person name="Lu X."/>
            <person name="Zhang F."/>
            <person name="Jiang W."/>
            <person name="Ma Y."/>
            <person name="Chen M."/>
            <person name="Hao X."/>
            <person name="Li L."/>
            <person name="Tang Y."/>
            <person name="Lv G."/>
            <person name="Zhou Y."/>
            <person name="Sun X."/>
            <person name="Brodelius P.E."/>
            <person name="Rose J.K.C."/>
            <person name="Tang K."/>
        </authorList>
    </citation>
    <scope>NUCLEOTIDE SEQUENCE [LARGE SCALE GENOMIC DNA]</scope>
    <source>
        <strain evidence="2">cv. Huhao1</strain>
        <tissue evidence="1">Leaf</tissue>
    </source>
</reference>
<name>A0A2U1QHH2_ARTAN</name>
<dbReference type="OrthoDB" id="1739665at2759"/>
<protein>
    <recommendedName>
        <fullName evidence="3">GAF domain-containing protein</fullName>
    </recommendedName>
</protein>
<dbReference type="Proteomes" id="UP000245207">
    <property type="component" value="Unassembled WGS sequence"/>
</dbReference>
<dbReference type="SUPFAM" id="SSF55781">
    <property type="entry name" value="GAF domain-like"/>
    <property type="match status" value="1"/>
</dbReference>
<evidence type="ECO:0000313" key="2">
    <source>
        <dbReference type="Proteomes" id="UP000245207"/>
    </source>
</evidence>
<evidence type="ECO:0008006" key="3">
    <source>
        <dbReference type="Google" id="ProtNLM"/>
    </source>
</evidence>